<keyword evidence="2" id="KW-1185">Reference proteome</keyword>
<evidence type="ECO:0000313" key="1">
    <source>
        <dbReference type="EMBL" id="MCX2837859.1"/>
    </source>
</evidence>
<accession>A0A9X3I0T0</accession>
<dbReference type="EMBL" id="JAPJDA010000009">
    <property type="protein sequence ID" value="MCX2837859.1"/>
    <property type="molecule type" value="Genomic_DNA"/>
</dbReference>
<dbReference type="Proteomes" id="UP001148482">
    <property type="component" value="Unassembled WGS sequence"/>
</dbReference>
<evidence type="ECO:0000313" key="2">
    <source>
        <dbReference type="Proteomes" id="UP001148482"/>
    </source>
</evidence>
<sequence length="517" mass="59384">MKNKNISFFIFLSLAAGFFTSCQNTQEKENELVRIEMDNVISSEFIGNGVEWSAYPHADSPDAEWGLLMTEDKWQQVFDRLDYMKPQIVRVLDQANWRYLKGMDDDGNPIVEFDNPEMEALFKLLDYCQENNVKVILGEWGQPYKIHDTNLNMQDAFTGTNDPRWISIIADHVEFLIKEKGYTTIDYYNLVNEPNGYWSTVDGNWEEWKEGILMLDSAFVARGLKEEIEIIGPDATPYNNEASAYTGEEWAREAVLQLSDVLGAYDVHDYPTKDFVRSGEFGAHYGSLVSFADSVARKPFILGEIGFEKYVEENIERYEADEFASPDSQMSIYDFDYGVDMADVLVQSMNSGFDAVIAWGLDDAMHTNGDTGDKTQLKKWGMWNILGKELTGDSAEEDIRPWFYTWSIMTRYFPGEMIIVKNSGLNMQGVRMVVGRTEEEQITFAVVNNSVSDATFQLDTEIYQDQVFRKFIYSEDLRPVDSNNFPVPHEENLTFKDKTSTINIPSKSVVLYTTYKY</sequence>
<evidence type="ECO:0008006" key="3">
    <source>
        <dbReference type="Google" id="ProtNLM"/>
    </source>
</evidence>
<proteinExistence type="predicted"/>
<gene>
    <name evidence="1" type="ORF">OQ279_06800</name>
</gene>
<name>A0A9X3I0T0_9FLAO</name>
<dbReference type="PROSITE" id="PS51257">
    <property type="entry name" value="PROKAR_LIPOPROTEIN"/>
    <property type="match status" value="1"/>
</dbReference>
<dbReference type="SUPFAM" id="SSF51445">
    <property type="entry name" value="(Trans)glycosidases"/>
    <property type="match status" value="1"/>
</dbReference>
<dbReference type="AlphaFoldDB" id="A0A9X3I0T0"/>
<organism evidence="1 2">
    <name type="scientific">Salinimicrobium profundisediminis</name>
    <dbReference type="NCBI Taxonomy" id="2994553"/>
    <lineage>
        <taxon>Bacteria</taxon>
        <taxon>Pseudomonadati</taxon>
        <taxon>Bacteroidota</taxon>
        <taxon>Flavobacteriia</taxon>
        <taxon>Flavobacteriales</taxon>
        <taxon>Flavobacteriaceae</taxon>
        <taxon>Salinimicrobium</taxon>
    </lineage>
</organism>
<dbReference type="Gene3D" id="3.20.20.80">
    <property type="entry name" value="Glycosidases"/>
    <property type="match status" value="1"/>
</dbReference>
<reference evidence="1" key="1">
    <citation type="submission" date="2022-11" db="EMBL/GenBank/DDBJ databases">
        <title>Salinimicrobium profundisediminis sp. nov., isolated from deep-sea sediment of the Mariana Trench.</title>
        <authorList>
            <person name="Fu H."/>
        </authorList>
    </citation>
    <scope>NUCLEOTIDE SEQUENCE</scope>
    <source>
        <strain evidence="1">MT39</strain>
    </source>
</reference>
<comment type="caution">
    <text evidence="1">The sequence shown here is derived from an EMBL/GenBank/DDBJ whole genome shotgun (WGS) entry which is preliminary data.</text>
</comment>
<dbReference type="InterPro" id="IPR017853">
    <property type="entry name" value="GH"/>
</dbReference>
<protein>
    <recommendedName>
        <fullName evidence="3">Glycoside hydrolase family 5 domain-containing protein</fullName>
    </recommendedName>
</protein>
<dbReference type="RefSeq" id="WP_266069109.1">
    <property type="nucleotide sequence ID" value="NZ_JAPJDA010000009.1"/>
</dbReference>